<comment type="caution">
    <text evidence="1">The sequence shown here is derived from an EMBL/GenBank/DDBJ whole genome shotgun (WGS) entry which is preliminary data.</text>
</comment>
<organism evidence="1 2">
    <name type="scientific">Mariniflexile soesokkakense</name>
    <dbReference type="NCBI Taxonomy" id="1343160"/>
    <lineage>
        <taxon>Bacteria</taxon>
        <taxon>Pseudomonadati</taxon>
        <taxon>Bacteroidota</taxon>
        <taxon>Flavobacteriia</taxon>
        <taxon>Flavobacteriales</taxon>
        <taxon>Flavobacteriaceae</taxon>
        <taxon>Mariniflexile</taxon>
    </lineage>
</organism>
<protein>
    <submittedName>
        <fullName evidence="1">Uncharacterized protein</fullName>
    </submittedName>
</protein>
<proteinExistence type="predicted"/>
<name>A0ABV0A9B9_9FLAO</name>
<gene>
    <name evidence="1" type="ORF">VP395_08185</name>
</gene>
<keyword evidence="2" id="KW-1185">Reference proteome</keyword>
<dbReference type="EMBL" id="JAZHYP010000003">
    <property type="protein sequence ID" value="MEN3323703.1"/>
    <property type="molecule type" value="Genomic_DNA"/>
</dbReference>
<evidence type="ECO:0000313" key="1">
    <source>
        <dbReference type="EMBL" id="MEN3323703.1"/>
    </source>
</evidence>
<dbReference type="RefSeq" id="WP_346241371.1">
    <property type="nucleotide sequence ID" value="NZ_JAZHYP010000003.1"/>
</dbReference>
<accession>A0ABV0A9B9</accession>
<sequence>MENLESTKTENEELIQKLIKKVFEKAMELSKETTAYGLSKYLIEELNNNINQRTLIRYYDGYVLNKKTERRIPSTYNLDILCQYLGYKNNLDFIAINKKKEVNKVFNKKSKIASVSVMVLLASYIGYDVTNKDCMVWTNDNCYESISCDKKGDFESIPKNDYLLQNFKRIEPDCNYSFFKVDGVENLWYGKNINGELEYFTAYGLHPETSKTLKPITEYMINKYICPNLKKSQWSLKK</sequence>
<dbReference type="Proteomes" id="UP001416393">
    <property type="component" value="Unassembled WGS sequence"/>
</dbReference>
<reference evidence="1 2" key="1">
    <citation type="submission" date="2024-01" db="EMBL/GenBank/DDBJ databases">
        <title>Mariniflexile litorale sp. nov., isolated from the shallow sediments of the Sea of Japan.</title>
        <authorList>
            <person name="Romanenko L."/>
            <person name="Bystritskaya E."/>
            <person name="Isaeva M."/>
        </authorList>
    </citation>
    <scope>NUCLEOTIDE SEQUENCE [LARGE SCALE GENOMIC DNA]</scope>
    <source>
        <strain evidence="1 2">KCTC 32427</strain>
    </source>
</reference>
<evidence type="ECO:0000313" key="2">
    <source>
        <dbReference type="Proteomes" id="UP001416393"/>
    </source>
</evidence>